<dbReference type="Proteomes" id="UP000242310">
    <property type="component" value="Unassembled WGS sequence"/>
</dbReference>
<evidence type="ECO:0000313" key="5">
    <source>
        <dbReference type="Proteomes" id="UP000242310"/>
    </source>
</evidence>
<dbReference type="CDD" id="cd05379">
    <property type="entry name" value="CAP_bacterial"/>
    <property type="match status" value="1"/>
</dbReference>
<protein>
    <submittedName>
        <fullName evidence="4">Uncharacterized protein YkwD</fullName>
    </submittedName>
</protein>
<feature type="signal peptide" evidence="2">
    <location>
        <begin position="1"/>
        <end position="22"/>
    </location>
</feature>
<sequence length="497" mass="55108">MVKKGMPVIGGLLLAGFIGTQAAGAGSFTDVDQNFWAASEISYMTSEGVISGYPSDQTFRPSGEITRGETAAMLTRALDLTSSIKTASFSDVESDHPFHHDIAAVESNDIMQGNEHGNFHPDDALTRAEMAEVLRNAFELNASSEAEVFTDVARDHWAADAVHSLVEEQVTTGYPDGTYRPNSETTRAEFAVFTARAVTDQFTAERDAAGERTDVWTIGGVALGDTEAEVKKTLGEPEAVAASQYNFDWEIYHDDYESYVQIGTEDGEVVAMYTPQRNWSAPKTYDLHPMSTSSSVERELGTPRETIEKDGVQHMQRGSYRDVHRLDDAFYTFFYDRHQYERVTSLFICNADVEKAFTNSYAAASDSWRTSLEAQSRHLVNATRAEEGIAPVSANSEVADVARAHSEDMVQQQFFSHYSPDGADLSDRFHAAELSFISIGENIARGQTDAIRAHEGWMNSNEGHREAILNSRYHELGVGVAFTENNEPYYTQNYYTP</sequence>
<feature type="domain" description="SLH" evidence="3">
    <location>
        <begin position="89"/>
        <end position="144"/>
    </location>
</feature>
<dbReference type="Pfam" id="PF00395">
    <property type="entry name" value="SLH"/>
    <property type="match status" value="3"/>
</dbReference>
<name>A0A2P8HQQ8_9BACI</name>
<dbReference type="InterPro" id="IPR035940">
    <property type="entry name" value="CAP_sf"/>
</dbReference>
<dbReference type="AlphaFoldDB" id="A0A2P8HQQ8"/>
<dbReference type="SUPFAM" id="SSF55797">
    <property type="entry name" value="PR-1-like"/>
    <property type="match status" value="1"/>
</dbReference>
<comment type="caution">
    <text evidence="4">The sequence shown here is derived from an EMBL/GenBank/DDBJ whole genome shotgun (WGS) entry which is preliminary data.</text>
</comment>
<evidence type="ECO:0000313" key="4">
    <source>
        <dbReference type="EMBL" id="PSL48556.1"/>
    </source>
</evidence>
<dbReference type="PANTHER" id="PTHR43308">
    <property type="entry name" value="OUTER MEMBRANE PROTEIN ALPHA-RELATED"/>
    <property type="match status" value="1"/>
</dbReference>
<feature type="domain" description="SLH" evidence="3">
    <location>
        <begin position="145"/>
        <end position="208"/>
    </location>
</feature>
<dbReference type="OrthoDB" id="9783944at2"/>
<dbReference type="EMBL" id="PYAV01000004">
    <property type="protein sequence ID" value="PSL48556.1"/>
    <property type="molecule type" value="Genomic_DNA"/>
</dbReference>
<dbReference type="RefSeq" id="WP_106588121.1">
    <property type="nucleotide sequence ID" value="NZ_PYAV01000004.1"/>
</dbReference>
<evidence type="ECO:0000256" key="2">
    <source>
        <dbReference type="SAM" id="SignalP"/>
    </source>
</evidence>
<keyword evidence="1 2" id="KW-0732">Signal</keyword>
<dbReference type="InterPro" id="IPR029410">
    <property type="entry name" value="CAP_assoc"/>
</dbReference>
<evidence type="ECO:0000256" key="1">
    <source>
        <dbReference type="ARBA" id="ARBA00022729"/>
    </source>
</evidence>
<organism evidence="4 5">
    <name type="scientific">Salsuginibacillus halophilus</name>
    <dbReference type="NCBI Taxonomy" id="517424"/>
    <lineage>
        <taxon>Bacteria</taxon>
        <taxon>Bacillati</taxon>
        <taxon>Bacillota</taxon>
        <taxon>Bacilli</taxon>
        <taxon>Bacillales</taxon>
        <taxon>Bacillaceae</taxon>
        <taxon>Salsuginibacillus</taxon>
    </lineage>
</organism>
<keyword evidence="5" id="KW-1185">Reference proteome</keyword>
<accession>A0A2P8HQQ8</accession>
<dbReference type="Gene3D" id="3.40.33.10">
    <property type="entry name" value="CAP"/>
    <property type="match status" value="1"/>
</dbReference>
<proteinExistence type="predicted"/>
<feature type="domain" description="SLH" evidence="3">
    <location>
        <begin position="24"/>
        <end position="88"/>
    </location>
</feature>
<dbReference type="InterPro" id="IPR051465">
    <property type="entry name" value="Cell_Envelope_Struct_Comp"/>
</dbReference>
<dbReference type="PANTHER" id="PTHR43308:SF5">
    <property type="entry name" value="S-LAYER PROTEIN _ PEPTIDOGLYCAN ENDO-BETA-N-ACETYLGLUCOSAMINIDASE"/>
    <property type="match status" value="1"/>
</dbReference>
<dbReference type="Pfam" id="PF14504">
    <property type="entry name" value="CAP_assoc_N"/>
    <property type="match status" value="1"/>
</dbReference>
<dbReference type="PROSITE" id="PS51272">
    <property type="entry name" value="SLH"/>
    <property type="match status" value="3"/>
</dbReference>
<evidence type="ECO:0000259" key="3">
    <source>
        <dbReference type="PROSITE" id="PS51272"/>
    </source>
</evidence>
<dbReference type="InterPro" id="IPR001119">
    <property type="entry name" value="SLH_dom"/>
</dbReference>
<dbReference type="Pfam" id="PF00188">
    <property type="entry name" value="CAP"/>
    <property type="match status" value="1"/>
</dbReference>
<reference evidence="4 5" key="1">
    <citation type="submission" date="2018-03" db="EMBL/GenBank/DDBJ databases">
        <title>Genomic Encyclopedia of Type Strains, Phase III (KMG-III): the genomes of soil and plant-associated and newly described type strains.</title>
        <authorList>
            <person name="Whitman W."/>
        </authorList>
    </citation>
    <scope>NUCLEOTIDE SEQUENCE [LARGE SCALE GENOMIC DNA]</scope>
    <source>
        <strain evidence="4 5">CGMCC 1.07653</strain>
    </source>
</reference>
<dbReference type="InterPro" id="IPR014044">
    <property type="entry name" value="CAP_dom"/>
</dbReference>
<gene>
    <name evidence="4" type="ORF">B0H94_104157</name>
</gene>
<feature type="chain" id="PRO_5039630381" evidence="2">
    <location>
        <begin position="23"/>
        <end position="497"/>
    </location>
</feature>